<organism evidence="1 2">
    <name type="scientific">Choristoneura fumiferana</name>
    <name type="common">Spruce budworm moth</name>
    <name type="synonym">Archips fumiferana</name>
    <dbReference type="NCBI Taxonomy" id="7141"/>
    <lineage>
        <taxon>Eukaryota</taxon>
        <taxon>Metazoa</taxon>
        <taxon>Ecdysozoa</taxon>
        <taxon>Arthropoda</taxon>
        <taxon>Hexapoda</taxon>
        <taxon>Insecta</taxon>
        <taxon>Pterygota</taxon>
        <taxon>Neoptera</taxon>
        <taxon>Endopterygota</taxon>
        <taxon>Lepidoptera</taxon>
        <taxon>Glossata</taxon>
        <taxon>Ditrysia</taxon>
        <taxon>Tortricoidea</taxon>
        <taxon>Tortricidae</taxon>
        <taxon>Tortricinae</taxon>
        <taxon>Choristoneura</taxon>
    </lineage>
</organism>
<protein>
    <submittedName>
        <fullName evidence="1">Uncharacterized protein</fullName>
    </submittedName>
</protein>
<proteinExistence type="predicted"/>
<name>A0ACC0K472_CHOFU</name>
<comment type="caution">
    <text evidence="1">The sequence shown here is derived from an EMBL/GenBank/DDBJ whole genome shotgun (WGS) entry which is preliminary data.</text>
</comment>
<reference evidence="1 2" key="1">
    <citation type="journal article" date="2022" name="Genome Biol. Evol.">
        <title>The Spruce Budworm Genome: Reconstructing the Evolutionary History of Antifreeze Proteins.</title>
        <authorList>
            <person name="Beliveau C."/>
            <person name="Gagne P."/>
            <person name="Picq S."/>
            <person name="Vernygora O."/>
            <person name="Keeling C.I."/>
            <person name="Pinkney K."/>
            <person name="Doucet D."/>
            <person name="Wen F."/>
            <person name="Johnston J.S."/>
            <person name="Maaroufi H."/>
            <person name="Boyle B."/>
            <person name="Laroche J."/>
            <person name="Dewar K."/>
            <person name="Juretic N."/>
            <person name="Blackburn G."/>
            <person name="Nisole A."/>
            <person name="Brunet B."/>
            <person name="Brandao M."/>
            <person name="Lumley L."/>
            <person name="Duan J."/>
            <person name="Quan G."/>
            <person name="Lucarotti C.J."/>
            <person name="Roe A.D."/>
            <person name="Sperling F.A.H."/>
            <person name="Levesque R.C."/>
            <person name="Cusson M."/>
        </authorList>
    </citation>
    <scope>NUCLEOTIDE SEQUENCE [LARGE SCALE GENOMIC DNA]</scope>
    <source>
        <strain evidence="1">Glfc:IPQL:Cfum</strain>
    </source>
</reference>
<accession>A0ACC0K472</accession>
<evidence type="ECO:0000313" key="1">
    <source>
        <dbReference type="EMBL" id="KAI8431216.1"/>
    </source>
</evidence>
<sequence length="275" mass="30384">MEELRSKHKSLHNAAHHIALECINSQWQASGSRTPLFGRRPSPGTLSKTLEWQATGSRSLADTELALNLNMKNRLYTTIHHNGAQLTDKWKSDTLVCNFVAGTRAQGPKHGPLKILRRCLTEATTSPLLVIGLFHGAPQHLVFSPSHPSAASDPLKVVRPPLELIALKDGCVARNFCDEPIALHLLTSLRCAVSTRAAMIEDSHPAFEPAPTAPHLFTVVLSPPCLCTEQSHSPYTVHPYPSPVRLQHAFQNQNSPKMFHPKGLKPHIVSTRRYE</sequence>
<gene>
    <name evidence="1" type="ORF">MSG28_001254</name>
</gene>
<keyword evidence="2" id="KW-1185">Reference proteome</keyword>
<dbReference type="Proteomes" id="UP001064048">
    <property type="component" value="Chromosome Z"/>
</dbReference>
<feature type="non-terminal residue" evidence="1">
    <location>
        <position position="275"/>
    </location>
</feature>
<evidence type="ECO:0000313" key="2">
    <source>
        <dbReference type="Proteomes" id="UP001064048"/>
    </source>
</evidence>
<dbReference type="EMBL" id="CM046131">
    <property type="protein sequence ID" value="KAI8431216.1"/>
    <property type="molecule type" value="Genomic_DNA"/>
</dbReference>